<dbReference type="SMART" id="SM00998">
    <property type="entry name" value="ADSL_C"/>
    <property type="match status" value="1"/>
</dbReference>
<dbReference type="PANTHER" id="PTHR43172:SF2">
    <property type="entry name" value="ADENYLOSUCCINATE LYASE C-TERMINAL DOMAIN-CONTAINING PROTEIN"/>
    <property type="match status" value="1"/>
</dbReference>
<accession>A0A5J5KWU3</accession>
<evidence type="ECO:0000313" key="4">
    <source>
        <dbReference type="EMBL" id="KAA9393385.1"/>
    </source>
</evidence>
<dbReference type="InterPro" id="IPR019468">
    <property type="entry name" value="AdenyloSucc_lyase_C"/>
</dbReference>
<evidence type="ECO:0000256" key="1">
    <source>
        <dbReference type="ARBA" id="ARBA00023239"/>
    </source>
</evidence>
<dbReference type="Pfam" id="PF10397">
    <property type="entry name" value="ADSL_C"/>
    <property type="match status" value="1"/>
</dbReference>
<gene>
    <name evidence="4" type="ORF">FCK90_12715</name>
</gene>
<comment type="similarity">
    <text evidence="2">Belongs to the class-II fumarase/aspartase family.</text>
</comment>
<dbReference type="Proteomes" id="UP000325957">
    <property type="component" value="Unassembled WGS sequence"/>
</dbReference>
<dbReference type="InterPro" id="IPR000362">
    <property type="entry name" value="Fumarate_lyase_fam"/>
</dbReference>
<organism evidence="4 5">
    <name type="scientific">Kocuria coralli</name>
    <dbReference type="NCBI Taxonomy" id="1461025"/>
    <lineage>
        <taxon>Bacteria</taxon>
        <taxon>Bacillati</taxon>
        <taxon>Actinomycetota</taxon>
        <taxon>Actinomycetes</taxon>
        <taxon>Micrococcales</taxon>
        <taxon>Micrococcaceae</taxon>
        <taxon>Kocuria</taxon>
    </lineage>
</organism>
<dbReference type="PRINTS" id="PR00149">
    <property type="entry name" value="FUMRATELYASE"/>
</dbReference>
<evidence type="ECO:0000259" key="3">
    <source>
        <dbReference type="SMART" id="SM00998"/>
    </source>
</evidence>
<keyword evidence="4" id="KW-0413">Isomerase</keyword>
<dbReference type="SUPFAM" id="SSF48557">
    <property type="entry name" value="L-aspartase-like"/>
    <property type="match status" value="1"/>
</dbReference>
<comment type="caution">
    <text evidence="4">The sequence shown here is derived from an EMBL/GenBank/DDBJ whole genome shotgun (WGS) entry which is preliminary data.</text>
</comment>
<evidence type="ECO:0000256" key="2">
    <source>
        <dbReference type="ARBA" id="ARBA00034772"/>
    </source>
</evidence>
<dbReference type="PRINTS" id="PR00145">
    <property type="entry name" value="ARGSUCLYASE"/>
</dbReference>
<sequence>MDFEHALAAAQAVTGVISEADAQAISSVTLEHLDLPALWTAARNVGYPILPLVRQMAAHLPEGPNGRVHYGATTQDAMDTGQALMLRDTAEALEQLVEAVGERLTALVGEHASTVMPGRTHGQQAVPTTFGAHLAPVLAELTRSRRRLAAAKDDVSVISLFGAGGTSAALGPQAPELRRLMAQDLGLYTTDVPWHTARDGVVTMAQTCTLLVGSCARLARNVIDLSRTEIGEIHEAAGSHRGASSTMPQKANPILAEGIIGMSAIVGPLVSSLSRTLEMPQERAAGEWQIEWHVLPQILQLTGSVLTAAAELLEGLRVSTTAMRSNLAADGGLIMSEAAMISLADALGREQAHDIVYGAALDVRSEGSSLGEAVRNRLEKEGVDADVAVPEAAEYLGEAGSICEAARRGWAERAGGVR</sequence>
<dbReference type="Pfam" id="PF00206">
    <property type="entry name" value="Lyase_1"/>
    <property type="match status" value="1"/>
</dbReference>
<dbReference type="AlphaFoldDB" id="A0A5J5KWU3"/>
<dbReference type="EMBL" id="SZWF01000021">
    <property type="protein sequence ID" value="KAA9393385.1"/>
    <property type="molecule type" value="Genomic_DNA"/>
</dbReference>
<evidence type="ECO:0000313" key="5">
    <source>
        <dbReference type="Proteomes" id="UP000325957"/>
    </source>
</evidence>
<dbReference type="Gene3D" id="1.20.200.10">
    <property type="entry name" value="Fumarase/aspartase (Central domain)"/>
    <property type="match status" value="1"/>
</dbReference>
<name>A0A5J5KWU3_9MICC</name>
<dbReference type="PANTHER" id="PTHR43172">
    <property type="entry name" value="ADENYLOSUCCINATE LYASE"/>
    <property type="match status" value="1"/>
</dbReference>
<dbReference type="GO" id="GO:0016829">
    <property type="term" value="F:lyase activity"/>
    <property type="evidence" value="ECO:0007669"/>
    <property type="project" value="UniProtKB-KW"/>
</dbReference>
<dbReference type="Gene3D" id="1.10.40.30">
    <property type="entry name" value="Fumarase/aspartase (C-terminal domain)"/>
    <property type="match status" value="1"/>
</dbReference>
<reference evidence="4 5" key="1">
    <citation type="submission" date="2019-05" db="EMBL/GenBank/DDBJ databases">
        <title>Kocuria coralli sp. nov., a novel actinobacterium isolated from coral reef seawater.</title>
        <authorList>
            <person name="Li J."/>
        </authorList>
    </citation>
    <scope>NUCLEOTIDE SEQUENCE [LARGE SCALE GENOMIC DNA]</scope>
    <source>
        <strain evidence="4 5">SCSIO 13007</strain>
    </source>
</reference>
<dbReference type="OrthoDB" id="9768878at2"/>
<feature type="domain" description="Adenylosuccinate lyase C-terminal" evidence="3">
    <location>
        <begin position="331"/>
        <end position="407"/>
    </location>
</feature>
<proteinExistence type="inferred from homology"/>
<dbReference type="InterPro" id="IPR008948">
    <property type="entry name" value="L-Aspartase-like"/>
</dbReference>
<dbReference type="InterPro" id="IPR022761">
    <property type="entry name" value="Fumarate_lyase_N"/>
</dbReference>
<dbReference type="GO" id="GO:0016853">
    <property type="term" value="F:isomerase activity"/>
    <property type="evidence" value="ECO:0007669"/>
    <property type="project" value="UniProtKB-KW"/>
</dbReference>
<keyword evidence="1" id="KW-0456">Lyase</keyword>
<keyword evidence="5" id="KW-1185">Reference proteome</keyword>
<protein>
    <submittedName>
        <fullName evidence="4">3-carboxy-cis,cis-muconate cycloisomerase</fullName>
    </submittedName>
</protein>